<dbReference type="InterPro" id="IPR036465">
    <property type="entry name" value="vWFA_dom_sf"/>
</dbReference>
<dbReference type="PROSITE" id="PS50234">
    <property type="entry name" value="VWFA"/>
    <property type="match status" value="1"/>
</dbReference>
<dbReference type="SMART" id="SM00327">
    <property type="entry name" value="VWA"/>
    <property type="match status" value="1"/>
</dbReference>
<evidence type="ECO:0000259" key="3">
    <source>
        <dbReference type="PROSITE" id="PS51468"/>
    </source>
</evidence>
<feature type="domain" description="VIT" evidence="3">
    <location>
        <begin position="1"/>
        <end position="145"/>
    </location>
</feature>
<dbReference type="AlphaFoldDB" id="A0A8C3QQF5"/>
<evidence type="ECO:0000313" key="5">
    <source>
        <dbReference type="Proteomes" id="UP000694396"/>
    </source>
</evidence>
<dbReference type="Pfam" id="PF13757">
    <property type="entry name" value="VIT_2"/>
    <property type="match status" value="1"/>
</dbReference>
<reference evidence="4" key="2">
    <citation type="submission" date="2025-09" db="UniProtKB">
        <authorList>
            <consortium name="Ensembl"/>
        </authorList>
    </citation>
    <scope>IDENTIFICATION</scope>
</reference>
<proteinExistence type="predicted"/>
<feature type="region of interest" description="Disordered" evidence="1">
    <location>
        <begin position="617"/>
        <end position="645"/>
    </location>
</feature>
<dbReference type="PANTHER" id="PTHR46299">
    <property type="entry name" value="VON WILLEBRAND FACTOR A DOMAIN-CONTAINING PROTEIN 5B2-RELATED"/>
    <property type="match status" value="1"/>
</dbReference>
<dbReference type="Ensembl" id="ENSCRFT00000010066.1">
    <property type="protein sequence ID" value="ENSCRFP00000009717.1"/>
    <property type="gene ID" value="ENSCRFG00000007571.1"/>
</dbReference>
<dbReference type="InterPro" id="IPR052627">
    <property type="entry name" value="VWA_domain-containing"/>
</dbReference>
<dbReference type="PROSITE" id="PS51468">
    <property type="entry name" value="VIT"/>
    <property type="match status" value="1"/>
</dbReference>
<dbReference type="InterPro" id="IPR002035">
    <property type="entry name" value="VWF_A"/>
</dbReference>
<keyword evidence="5" id="KW-1185">Reference proteome</keyword>
<sequence length="1164" mass="128759">MPGLINRVTLSQLPLIASEVTSCVSGYAFGMTALLTYHNPDPQALEGLFVYPLDEGTTVVGFEAAMSRRTVTVQIKDKAKIDDTYFDSCSLPPGRHFPWLQYLAWSNLCAGRIMMDEDLERIVFVANLGMIPPLESVSIFISTSSELQTLPSGVVRVLLPAVCVPRVPHPEQGSRFCLAQLLDSEVINPFEYEFSFHLEIRGPCLMAGVESPTHEIRADADPSARSAKSIVITLANKHTFDRPVEILIHPSEPHMPHVLMEEGDMTPAEYEQHLKGKNDFIKGTKKDPSAKKKTEIIRKRLNKDIPHHAVIMLNFCPDLRAVQPGLQRAQGEFIFLVDCSRSMSGVNINRAKDALLVILKSLMPACLFNIIGFGSTFKSLFPVSQAYCEESLAIACQSIRRIQADMGTINLLSPLKWVTRQPIHRGHPRLLFLLTGGAISNTGKVLELLRGHSCSTRCYSFGVGPNACRRLVRGLAAVSRGSSEFLEEGERLQPKMIRSLKKAMAPVLSDVSVEWVFPESTEVLVSPVSTSCLFPGDRLVSYGVICDTSPYLSNPRSDKRRRYSMMHSQESGSSVFFHSQEEGAGSGVNKWAALLDHPCTSDPLSCRSGMDVKALSRRRAYSTTQISDREPRRKVPTASDPGTALVKNPLRKTHLQDLQQVSPEPWQVDFQVSDSPRGFALQVEAGKEKQESIRWIRSAQHPSLTFETETSSDWEPQDLDIGAACGSPRSPRTLCKAVVKGLRNNEPVQWEVTFDIRPLFQERGSQEDGDTDLWSETFHHLAAKSLIQDFEQLAERECEIEHGSGRRFQLSAVHTSKACNVISKYTAFVPVDLSTSSYLPTLVQYTHTGNLGLALVWDLVLAGKVSLGNFSRGKPYEATAQFGTRSISKFCQRLSSQTSPCPRTLTLLPFALLQHLVTLALCFSPGPLHSLSASSAEAQNTEVTDTFSSFHRLTLNKTMLLLRAAKGFMSKSPSRGSEAGSDGDNESMDYLPLVSLQLACGAFLLNSAFCDAVNIPMEKLKWTSPFTCHRLSLTRRELPSPAITIRSFSSPAQCRADGGRGWDTDGSELQALLSDVELQQQTEPEGMLWATAVALAWLEHSSASYFIEWELVAAKASLWLSRQCFPQGSSLATVKAAAQQLFVLLRHWDENLEFNLLCYNPGSV</sequence>
<organism evidence="4 5">
    <name type="scientific">Cyanoderma ruficeps</name>
    <name type="common">rufous-capped babbler</name>
    <dbReference type="NCBI Taxonomy" id="181631"/>
    <lineage>
        <taxon>Eukaryota</taxon>
        <taxon>Metazoa</taxon>
        <taxon>Chordata</taxon>
        <taxon>Craniata</taxon>
        <taxon>Vertebrata</taxon>
        <taxon>Euteleostomi</taxon>
        <taxon>Archelosauria</taxon>
        <taxon>Archosauria</taxon>
        <taxon>Dinosauria</taxon>
        <taxon>Saurischia</taxon>
        <taxon>Theropoda</taxon>
        <taxon>Coelurosauria</taxon>
        <taxon>Aves</taxon>
        <taxon>Neognathae</taxon>
        <taxon>Neoaves</taxon>
        <taxon>Telluraves</taxon>
        <taxon>Australaves</taxon>
        <taxon>Passeriformes</taxon>
        <taxon>Sylvioidea</taxon>
        <taxon>Timaliidae</taxon>
        <taxon>Cyanoderma</taxon>
    </lineage>
</organism>
<feature type="domain" description="VWFA" evidence="2">
    <location>
        <begin position="332"/>
        <end position="500"/>
    </location>
</feature>
<name>A0A8C3QQF5_9PASS</name>
<dbReference type="PANTHER" id="PTHR46299:SF1">
    <property type="entry name" value="VON WILLEBRAND FACTOR A DOMAIN-CONTAINING PROTEIN 5B1"/>
    <property type="match status" value="1"/>
</dbReference>
<evidence type="ECO:0000313" key="4">
    <source>
        <dbReference type="Ensembl" id="ENSCRFP00000009717.1"/>
    </source>
</evidence>
<dbReference type="Proteomes" id="UP000694396">
    <property type="component" value="Unplaced"/>
</dbReference>
<accession>A0A8C3QQF5</accession>
<reference evidence="4" key="1">
    <citation type="submission" date="2025-08" db="UniProtKB">
        <authorList>
            <consortium name="Ensembl"/>
        </authorList>
    </citation>
    <scope>IDENTIFICATION</scope>
</reference>
<evidence type="ECO:0000259" key="2">
    <source>
        <dbReference type="PROSITE" id="PS50234"/>
    </source>
</evidence>
<evidence type="ECO:0000256" key="1">
    <source>
        <dbReference type="SAM" id="MobiDB-lite"/>
    </source>
</evidence>
<dbReference type="SUPFAM" id="SSF53300">
    <property type="entry name" value="vWA-like"/>
    <property type="match status" value="1"/>
</dbReference>
<protein>
    <submittedName>
        <fullName evidence="4">von Willebrand factor A domain containing 5B1</fullName>
    </submittedName>
</protein>
<dbReference type="Gene3D" id="3.40.50.410">
    <property type="entry name" value="von Willebrand factor, type A domain"/>
    <property type="match status" value="1"/>
</dbReference>
<dbReference type="Pfam" id="PF13768">
    <property type="entry name" value="VWA_3"/>
    <property type="match status" value="1"/>
</dbReference>
<dbReference type="InterPro" id="IPR013694">
    <property type="entry name" value="VIT"/>
</dbReference>